<dbReference type="CDD" id="cd02674">
    <property type="entry name" value="Peptidase_C19R"/>
    <property type="match status" value="1"/>
</dbReference>
<comment type="similarity">
    <text evidence="16">Belongs to the peptidase C19 family. USP21 subfamily.</text>
</comment>
<evidence type="ECO:0000256" key="7">
    <source>
        <dbReference type="ARBA" id="ARBA00022786"/>
    </source>
</evidence>
<gene>
    <name evidence="20" type="primary">Usp21</name>
    <name evidence="20" type="ORF">N1851_020088</name>
</gene>
<dbReference type="PANTHER" id="PTHR21646">
    <property type="entry name" value="UBIQUITIN CARBOXYL-TERMINAL HYDROLASE"/>
    <property type="match status" value="1"/>
</dbReference>
<evidence type="ECO:0000259" key="19">
    <source>
        <dbReference type="PROSITE" id="PS50235"/>
    </source>
</evidence>
<evidence type="ECO:0000256" key="18">
    <source>
        <dbReference type="RuleBase" id="RU366025"/>
    </source>
</evidence>
<evidence type="ECO:0000256" key="2">
    <source>
        <dbReference type="ARBA" id="ARBA00004123"/>
    </source>
</evidence>
<dbReference type="GO" id="GO:0005737">
    <property type="term" value="C:cytoplasm"/>
    <property type="evidence" value="ECO:0007669"/>
    <property type="project" value="UniProtKB-SubCell"/>
</dbReference>
<comment type="subunit">
    <text evidence="17">Interacts with BEND3.</text>
</comment>
<keyword evidence="15" id="KW-0539">Nucleus</keyword>
<proteinExistence type="inferred from homology"/>
<feature type="domain" description="USP" evidence="19">
    <location>
        <begin position="63"/>
        <end position="396"/>
    </location>
</feature>
<sequence>MPGATGVNGEGSCQALCQTLISQNGLQRETADISQSVLYTSLMGLLLVTDKEKEQLNLGSGRVGLRNVGNTCFLNAVVQCLSHTRGLRDYCLLKSYRQEKSSKEEAKLMEAFSQVLAGLWDVDGESTVVNPRQFYSTFKETVPYFSGYSQQDAQEFLRFLLDRLHNEINRHVYVQRTSKEPVQKYAKFRISEEAAAMWKKHLERDDSKIVDLFSGQLRSSLHCSVCSHDSNTFDVFCDLSLPMPKRSSAGGVTLRECLDLFSQEERLDEENAPMCERCNRRTQSTKRLSIQRFPQVIVIHLNRFTMSRWSFSKSTVRVSFPLLNLDLGHYGPVDCGPVLYDLYAVCNHSGTVNMGHYTACCREDDGWCFYNDSSVTPVSENQLQTNQAYVLFYQRSNSNSNSNSTLRK</sequence>
<comment type="caution">
    <text evidence="20">The sequence shown here is derived from an EMBL/GenBank/DDBJ whole genome shotgun (WGS) entry which is preliminary data.</text>
</comment>
<dbReference type="GO" id="GO:0006508">
    <property type="term" value="P:proteolysis"/>
    <property type="evidence" value="ECO:0007669"/>
    <property type="project" value="UniProtKB-KW"/>
</dbReference>
<evidence type="ECO:0000256" key="3">
    <source>
        <dbReference type="ARBA" id="ARBA00004496"/>
    </source>
</evidence>
<keyword evidence="12" id="KW-0805">Transcription regulation</keyword>
<keyword evidence="13" id="KW-0010">Activator</keyword>
<evidence type="ECO:0000256" key="12">
    <source>
        <dbReference type="ARBA" id="ARBA00023015"/>
    </source>
</evidence>
<dbReference type="Proteomes" id="UP001174136">
    <property type="component" value="Unassembled WGS sequence"/>
</dbReference>
<keyword evidence="5 18" id="KW-0645">Protease</keyword>
<dbReference type="PROSITE" id="PS50235">
    <property type="entry name" value="USP_3"/>
    <property type="match status" value="1"/>
</dbReference>
<evidence type="ECO:0000313" key="21">
    <source>
        <dbReference type="Proteomes" id="UP001174136"/>
    </source>
</evidence>
<evidence type="ECO:0000256" key="16">
    <source>
        <dbReference type="ARBA" id="ARBA00061628"/>
    </source>
</evidence>
<keyword evidence="6" id="KW-0479">Metal-binding</keyword>
<dbReference type="InterPro" id="IPR038765">
    <property type="entry name" value="Papain-like_cys_pep_sf"/>
</dbReference>
<dbReference type="InterPro" id="IPR001394">
    <property type="entry name" value="Peptidase_C19_UCH"/>
</dbReference>
<keyword evidence="8 18" id="KW-0378">Hydrolase</keyword>
<evidence type="ECO:0000256" key="14">
    <source>
        <dbReference type="ARBA" id="ARBA00023163"/>
    </source>
</evidence>
<protein>
    <recommendedName>
        <fullName evidence="18">Ubiquitin carboxyl-terminal hydrolase</fullName>
        <ecNumber evidence="18">3.4.19.12</ecNumber>
    </recommendedName>
</protein>
<accession>A0AA47MKX5</accession>
<evidence type="ECO:0000256" key="5">
    <source>
        <dbReference type="ARBA" id="ARBA00022670"/>
    </source>
</evidence>
<dbReference type="FunFam" id="3.90.70.10:FF:000058">
    <property type="entry name" value="Ubiquitin carboxyl-terminal hydrolase 21"/>
    <property type="match status" value="1"/>
</dbReference>
<reference evidence="20" key="1">
    <citation type="journal article" date="2023" name="Front. Mar. Sci.">
        <title>A new Merluccius polli reference genome to investigate the effects of global change in West African waters.</title>
        <authorList>
            <person name="Mateo J.L."/>
            <person name="Blanco-Fernandez C."/>
            <person name="Garcia-Vazquez E."/>
            <person name="Machado-Schiaffino G."/>
        </authorList>
    </citation>
    <scope>NUCLEOTIDE SEQUENCE</scope>
    <source>
        <strain evidence="20">C29</strain>
        <tissue evidence="20">Fin</tissue>
    </source>
</reference>
<evidence type="ECO:0000256" key="6">
    <source>
        <dbReference type="ARBA" id="ARBA00022723"/>
    </source>
</evidence>
<keyword evidence="4" id="KW-0963">Cytoplasm</keyword>
<dbReference type="EMBL" id="JAOPHQ010003702">
    <property type="protein sequence ID" value="KAK0142257.1"/>
    <property type="molecule type" value="Genomic_DNA"/>
</dbReference>
<name>A0AA47MKX5_MERPO</name>
<comment type="catalytic activity">
    <reaction evidence="1 18">
        <text>Thiol-dependent hydrolysis of ester, thioester, amide, peptide and isopeptide bonds formed by the C-terminal Gly of ubiquitin (a 76-residue protein attached to proteins as an intracellular targeting signal).</text>
        <dbReference type="EC" id="3.4.19.12"/>
    </reaction>
</comment>
<dbReference type="GO" id="GO:0005634">
    <property type="term" value="C:nucleus"/>
    <property type="evidence" value="ECO:0007669"/>
    <property type="project" value="UniProtKB-SubCell"/>
</dbReference>
<evidence type="ECO:0000256" key="10">
    <source>
        <dbReference type="ARBA" id="ARBA00022833"/>
    </source>
</evidence>
<dbReference type="GO" id="GO:0006325">
    <property type="term" value="P:chromatin organization"/>
    <property type="evidence" value="ECO:0007669"/>
    <property type="project" value="UniProtKB-KW"/>
</dbReference>
<evidence type="ECO:0000256" key="15">
    <source>
        <dbReference type="ARBA" id="ARBA00023242"/>
    </source>
</evidence>
<organism evidence="20 21">
    <name type="scientific">Merluccius polli</name>
    <name type="common">Benguela hake</name>
    <name type="synonym">Merluccius cadenati</name>
    <dbReference type="NCBI Taxonomy" id="89951"/>
    <lineage>
        <taxon>Eukaryota</taxon>
        <taxon>Metazoa</taxon>
        <taxon>Chordata</taxon>
        <taxon>Craniata</taxon>
        <taxon>Vertebrata</taxon>
        <taxon>Euteleostomi</taxon>
        <taxon>Actinopterygii</taxon>
        <taxon>Neopterygii</taxon>
        <taxon>Teleostei</taxon>
        <taxon>Neoteleostei</taxon>
        <taxon>Acanthomorphata</taxon>
        <taxon>Zeiogadaria</taxon>
        <taxon>Gadariae</taxon>
        <taxon>Gadiformes</taxon>
        <taxon>Gadoidei</taxon>
        <taxon>Merlucciidae</taxon>
        <taxon>Merluccius</taxon>
    </lineage>
</organism>
<dbReference type="PROSITE" id="PS00972">
    <property type="entry name" value="USP_1"/>
    <property type="match status" value="1"/>
</dbReference>
<keyword evidence="21" id="KW-1185">Reference proteome</keyword>
<dbReference type="AlphaFoldDB" id="A0AA47MKX5"/>
<comment type="subcellular location">
    <subcellularLocation>
        <location evidence="3">Cytoplasm</location>
    </subcellularLocation>
    <subcellularLocation>
        <location evidence="2">Nucleus</location>
    </subcellularLocation>
</comment>
<evidence type="ECO:0000256" key="13">
    <source>
        <dbReference type="ARBA" id="ARBA00023159"/>
    </source>
</evidence>
<dbReference type="GO" id="GO:0004843">
    <property type="term" value="F:cysteine-type deubiquitinase activity"/>
    <property type="evidence" value="ECO:0007669"/>
    <property type="project" value="UniProtKB-UniRule"/>
</dbReference>
<keyword evidence="9 18" id="KW-0788">Thiol protease</keyword>
<dbReference type="PANTHER" id="PTHR21646:SF6">
    <property type="entry name" value="UBIQUITIN CARBOXYL-TERMINAL HYDROLASE 21"/>
    <property type="match status" value="1"/>
</dbReference>
<dbReference type="GO" id="GO:0046872">
    <property type="term" value="F:metal ion binding"/>
    <property type="evidence" value="ECO:0007669"/>
    <property type="project" value="UniProtKB-KW"/>
</dbReference>
<dbReference type="InterPro" id="IPR050185">
    <property type="entry name" value="Ub_carboxyl-term_hydrolase"/>
</dbReference>
<dbReference type="Pfam" id="PF00443">
    <property type="entry name" value="UCH"/>
    <property type="match status" value="1"/>
</dbReference>
<evidence type="ECO:0000313" key="20">
    <source>
        <dbReference type="EMBL" id="KAK0142257.1"/>
    </source>
</evidence>
<evidence type="ECO:0000256" key="8">
    <source>
        <dbReference type="ARBA" id="ARBA00022801"/>
    </source>
</evidence>
<keyword evidence="14" id="KW-0804">Transcription</keyword>
<dbReference type="SUPFAM" id="SSF54001">
    <property type="entry name" value="Cysteine proteinases"/>
    <property type="match status" value="1"/>
</dbReference>
<keyword evidence="11" id="KW-0156">Chromatin regulator</keyword>
<dbReference type="InterPro" id="IPR018200">
    <property type="entry name" value="USP_CS"/>
</dbReference>
<evidence type="ECO:0000256" key="1">
    <source>
        <dbReference type="ARBA" id="ARBA00000707"/>
    </source>
</evidence>
<dbReference type="InterPro" id="IPR028889">
    <property type="entry name" value="USP"/>
</dbReference>
<dbReference type="EC" id="3.4.19.12" evidence="18"/>
<evidence type="ECO:0000256" key="11">
    <source>
        <dbReference type="ARBA" id="ARBA00022853"/>
    </source>
</evidence>
<evidence type="ECO:0000256" key="9">
    <source>
        <dbReference type="ARBA" id="ARBA00022807"/>
    </source>
</evidence>
<evidence type="ECO:0000256" key="4">
    <source>
        <dbReference type="ARBA" id="ARBA00022490"/>
    </source>
</evidence>
<evidence type="ECO:0000256" key="17">
    <source>
        <dbReference type="ARBA" id="ARBA00063395"/>
    </source>
</evidence>
<dbReference type="GO" id="GO:0016579">
    <property type="term" value="P:protein deubiquitination"/>
    <property type="evidence" value="ECO:0007669"/>
    <property type="project" value="InterPro"/>
</dbReference>
<dbReference type="Gene3D" id="3.90.70.10">
    <property type="entry name" value="Cysteine proteinases"/>
    <property type="match status" value="1"/>
</dbReference>
<dbReference type="PROSITE" id="PS00973">
    <property type="entry name" value="USP_2"/>
    <property type="match status" value="1"/>
</dbReference>
<keyword evidence="10" id="KW-0862">Zinc</keyword>
<keyword evidence="7 18" id="KW-0833">Ubl conjugation pathway</keyword>